<dbReference type="EMBL" id="DOZN01000020">
    <property type="protein sequence ID" value="HCC42465.1"/>
    <property type="molecule type" value="Genomic_DNA"/>
</dbReference>
<sequence>MTRKLSIIITTKDRYELLLKCVESILNSSYKDFELIIIDDNSTDPTKDMKPSDVDHAEVLIYHATTKMMMVKARNKGIGLSKGEYVLFIDDDNIIDIHMIQHLVNFLEREPRVGISGPSMYYSNGTKYLDYQKINLYTGKTSGFVGNLGNDHYLSDGIPNVFIIRREVIDNVGVFDEALIQTYTEPDYSLSAKLKGYTTAIYPKAKTYHQLEMSDRYTSRALGGKYIQKAYCLMRNRTVLITRYGNSLQRLVYVLLFSWVWPLSYTLLVVIKERRFDLVPLYWKGWYDGVIYFLTGKLRRSI</sequence>
<reference evidence="3 4" key="1">
    <citation type="journal article" date="2018" name="Nat. Biotechnol.">
        <title>A standardized bacterial taxonomy based on genome phylogeny substantially revises the tree of life.</title>
        <authorList>
            <person name="Parks D.H."/>
            <person name="Chuvochina M."/>
            <person name="Waite D.W."/>
            <person name="Rinke C."/>
            <person name="Skarshewski A."/>
            <person name="Chaumeil P.A."/>
            <person name="Hugenholtz P."/>
        </authorList>
    </citation>
    <scope>NUCLEOTIDE SEQUENCE [LARGE SCALE GENOMIC DNA]</scope>
    <source>
        <strain evidence="3">UBA11701</strain>
    </source>
</reference>
<evidence type="ECO:0000256" key="1">
    <source>
        <dbReference type="SAM" id="Phobius"/>
    </source>
</evidence>
<dbReference type="SUPFAM" id="SSF53448">
    <property type="entry name" value="Nucleotide-diphospho-sugar transferases"/>
    <property type="match status" value="1"/>
</dbReference>
<dbReference type="InterPro" id="IPR001173">
    <property type="entry name" value="Glyco_trans_2-like"/>
</dbReference>
<dbReference type="AlphaFoldDB" id="A0A3D0ZQA9"/>
<dbReference type="Gene3D" id="3.90.550.10">
    <property type="entry name" value="Spore Coat Polysaccharide Biosynthesis Protein SpsA, Chain A"/>
    <property type="match status" value="1"/>
</dbReference>
<proteinExistence type="predicted"/>
<name>A0A3D0ZQA9_UNCKA</name>
<dbReference type="Pfam" id="PF00535">
    <property type="entry name" value="Glycos_transf_2"/>
    <property type="match status" value="1"/>
</dbReference>
<dbReference type="InterPro" id="IPR050834">
    <property type="entry name" value="Glycosyltransf_2"/>
</dbReference>
<keyword evidence="1" id="KW-0472">Membrane</keyword>
<dbReference type="InterPro" id="IPR029044">
    <property type="entry name" value="Nucleotide-diphossugar_trans"/>
</dbReference>
<keyword evidence="1" id="KW-0812">Transmembrane</keyword>
<comment type="caution">
    <text evidence="3">The sequence shown here is derived from an EMBL/GenBank/DDBJ whole genome shotgun (WGS) entry which is preliminary data.</text>
</comment>
<evidence type="ECO:0000259" key="2">
    <source>
        <dbReference type="Pfam" id="PF00535"/>
    </source>
</evidence>
<evidence type="ECO:0000313" key="4">
    <source>
        <dbReference type="Proteomes" id="UP000263336"/>
    </source>
</evidence>
<feature type="transmembrane region" description="Helical" evidence="1">
    <location>
        <begin position="251"/>
        <end position="271"/>
    </location>
</feature>
<evidence type="ECO:0000313" key="3">
    <source>
        <dbReference type="EMBL" id="HCC42465.1"/>
    </source>
</evidence>
<dbReference type="PANTHER" id="PTHR43685:SF2">
    <property type="entry name" value="GLYCOSYLTRANSFERASE 2-LIKE DOMAIN-CONTAINING PROTEIN"/>
    <property type="match status" value="1"/>
</dbReference>
<gene>
    <name evidence="3" type="ORF">DEP93_03250</name>
</gene>
<accession>A0A3D0ZQA9</accession>
<dbReference type="PANTHER" id="PTHR43685">
    <property type="entry name" value="GLYCOSYLTRANSFERASE"/>
    <property type="match status" value="1"/>
</dbReference>
<keyword evidence="1" id="KW-1133">Transmembrane helix</keyword>
<protein>
    <recommendedName>
        <fullName evidence="2">Glycosyltransferase 2-like domain-containing protein</fullName>
    </recommendedName>
</protein>
<organism evidence="3 4">
    <name type="scientific">candidate division WWE3 bacterium</name>
    <dbReference type="NCBI Taxonomy" id="2053526"/>
    <lineage>
        <taxon>Bacteria</taxon>
        <taxon>Katanobacteria</taxon>
    </lineage>
</organism>
<feature type="domain" description="Glycosyltransferase 2-like" evidence="2">
    <location>
        <begin position="6"/>
        <end position="172"/>
    </location>
</feature>
<dbReference type="Proteomes" id="UP000263336">
    <property type="component" value="Unassembled WGS sequence"/>
</dbReference>